<sequence length="122" mass="13764">MWTYSLATAGKIVTKKYGANCYYKIFGHVSIISGALSSVSLAVLFLPSSLNSPIMFITSAVLFAIVARLLYQTICQWFYRKIADAVVQVIEILTTRFMGRGLMEQQQRVTISITRSNMLIWK</sequence>
<evidence type="ECO:0000313" key="2">
    <source>
        <dbReference type="EMBL" id="KAG5538639.1"/>
    </source>
</evidence>
<keyword evidence="1" id="KW-0812">Transmembrane</keyword>
<gene>
    <name evidence="2" type="ORF">RHGRI_019261</name>
</gene>
<keyword evidence="3" id="KW-1185">Reference proteome</keyword>
<evidence type="ECO:0000313" key="3">
    <source>
        <dbReference type="Proteomes" id="UP000823749"/>
    </source>
</evidence>
<feature type="transmembrane region" description="Helical" evidence="1">
    <location>
        <begin position="52"/>
        <end position="71"/>
    </location>
</feature>
<protein>
    <submittedName>
        <fullName evidence="2">Uncharacterized protein</fullName>
    </submittedName>
</protein>
<dbReference type="EMBL" id="JACTNZ010000007">
    <property type="protein sequence ID" value="KAG5538639.1"/>
    <property type="molecule type" value="Genomic_DNA"/>
</dbReference>
<proteinExistence type="predicted"/>
<name>A0AAV6JJA7_9ERIC</name>
<organism evidence="2 3">
    <name type="scientific">Rhododendron griersonianum</name>
    <dbReference type="NCBI Taxonomy" id="479676"/>
    <lineage>
        <taxon>Eukaryota</taxon>
        <taxon>Viridiplantae</taxon>
        <taxon>Streptophyta</taxon>
        <taxon>Embryophyta</taxon>
        <taxon>Tracheophyta</taxon>
        <taxon>Spermatophyta</taxon>
        <taxon>Magnoliopsida</taxon>
        <taxon>eudicotyledons</taxon>
        <taxon>Gunneridae</taxon>
        <taxon>Pentapetalae</taxon>
        <taxon>asterids</taxon>
        <taxon>Ericales</taxon>
        <taxon>Ericaceae</taxon>
        <taxon>Ericoideae</taxon>
        <taxon>Rhodoreae</taxon>
        <taxon>Rhododendron</taxon>
    </lineage>
</organism>
<keyword evidence="1" id="KW-0472">Membrane</keyword>
<dbReference type="AlphaFoldDB" id="A0AAV6JJA7"/>
<accession>A0AAV6JJA7</accession>
<evidence type="ECO:0000256" key="1">
    <source>
        <dbReference type="SAM" id="Phobius"/>
    </source>
</evidence>
<comment type="caution">
    <text evidence="2">The sequence shown here is derived from an EMBL/GenBank/DDBJ whole genome shotgun (WGS) entry which is preliminary data.</text>
</comment>
<feature type="transmembrane region" description="Helical" evidence="1">
    <location>
        <begin position="21"/>
        <end position="46"/>
    </location>
</feature>
<keyword evidence="1" id="KW-1133">Transmembrane helix</keyword>
<dbReference type="Proteomes" id="UP000823749">
    <property type="component" value="Chromosome 7"/>
</dbReference>
<reference evidence="2" key="1">
    <citation type="submission" date="2020-08" db="EMBL/GenBank/DDBJ databases">
        <title>Plant Genome Project.</title>
        <authorList>
            <person name="Zhang R.-G."/>
        </authorList>
    </citation>
    <scope>NUCLEOTIDE SEQUENCE</scope>
    <source>
        <strain evidence="2">WSP0</strain>
        <tissue evidence="2">Leaf</tissue>
    </source>
</reference>